<evidence type="ECO:0000313" key="2">
    <source>
        <dbReference type="Proteomes" id="UP000724584"/>
    </source>
</evidence>
<accession>A0ACB7P3U5</accession>
<reference evidence="1 2" key="1">
    <citation type="journal article" date="2021" name="Nat. Commun.">
        <title>Genetic determinants of endophytism in the Arabidopsis root mycobiome.</title>
        <authorList>
            <person name="Mesny F."/>
            <person name="Miyauchi S."/>
            <person name="Thiergart T."/>
            <person name="Pickel B."/>
            <person name="Atanasova L."/>
            <person name="Karlsson M."/>
            <person name="Huettel B."/>
            <person name="Barry K.W."/>
            <person name="Haridas S."/>
            <person name="Chen C."/>
            <person name="Bauer D."/>
            <person name="Andreopoulos W."/>
            <person name="Pangilinan J."/>
            <person name="LaButti K."/>
            <person name="Riley R."/>
            <person name="Lipzen A."/>
            <person name="Clum A."/>
            <person name="Drula E."/>
            <person name="Henrissat B."/>
            <person name="Kohler A."/>
            <person name="Grigoriev I.V."/>
            <person name="Martin F.M."/>
            <person name="Hacquard S."/>
        </authorList>
    </citation>
    <scope>NUCLEOTIDE SEQUENCE [LARGE SCALE GENOMIC DNA]</scope>
    <source>
        <strain evidence="1 2">MPI-SDFR-AT-0079</strain>
    </source>
</reference>
<dbReference type="EMBL" id="JAGIZQ010000006">
    <property type="protein sequence ID" value="KAH6623316.1"/>
    <property type="molecule type" value="Genomic_DNA"/>
</dbReference>
<name>A0ACB7P3U5_9PEZI</name>
<evidence type="ECO:0000313" key="1">
    <source>
        <dbReference type="EMBL" id="KAH6623316.1"/>
    </source>
</evidence>
<proteinExistence type="predicted"/>
<protein>
    <submittedName>
        <fullName evidence="1">Uncharacterized protein</fullName>
    </submittedName>
</protein>
<gene>
    <name evidence="1" type="ORF">F5144DRAFT_657849</name>
</gene>
<comment type="caution">
    <text evidence="1">The sequence shown here is derived from an EMBL/GenBank/DDBJ whole genome shotgun (WGS) entry which is preliminary data.</text>
</comment>
<dbReference type="Proteomes" id="UP000724584">
    <property type="component" value="Unassembled WGS sequence"/>
</dbReference>
<keyword evidence="2" id="KW-1185">Reference proteome</keyword>
<organism evidence="1 2">
    <name type="scientific">Chaetomium tenue</name>
    <dbReference type="NCBI Taxonomy" id="1854479"/>
    <lineage>
        <taxon>Eukaryota</taxon>
        <taxon>Fungi</taxon>
        <taxon>Dikarya</taxon>
        <taxon>Ascomycota</taxon>
        <taxon>Pezizomycotina</taxon>
        <taxon>Sordariomycetes</taxon>
        <taxon>Sordariomycetidae</taxon>
        <taxon>Sordariales</taxon>
        <taxon>Chaetomiaceae</taxon>
        <taxon>Chaetomium</taxon>
    </lineage>
</organism>
<sequence>MASEYRESTSGRASSETTRAAESSSLPSVDEFEKASLMRGDVPDSPRDKPFWRRHLLPAAIHFFIFTVYITVGILALDSRAKSAVGARTLLWSPANEIIKYELQTFNSGDGHEGPYSGYPRPDLEKAWAGLLGHMNVRLGLEDLEAFHRVEDSVQLPDGSGYAGTLNVYHEIHCVRWLHTHMYQEHYYPNLDDAQREENRLHSEHCLNHLRKSAMCHGDVGIITYRWGNDSRRPYAAATKHQCVKWDALAEWTNKRTIDMFKPGYLVHPTLGPVYREGEEKDLMD</sequence>